<evidence type="ECO:0000256" key="1">
    <source>
        <dbReference type="SAM" id="SignalP"/>
    </source>
</evidence>
<dbReference type="AlphaFoldDB" id="A0AAU7VTU0"/>
<dbReference type="InterPro" id="IPR005184">
    <property type="entry name" value="DUF306_Meta_HslJ"/>
</dbReference>
<dbReference type="Pfam" id="PF03724">
    <property type="entry name" value="META"/>
    <property type="match status" value="1"/>
</dbReference>
<dbReference type="EMBL" id="CP158357">
    <property type="protein sequence ID" value="XBX77690.1"/>
    <property type="molecule type" value="Genomic_DNA"/>
</dbReference>
<feature type="domain" description="DUF306" evidence="2">
    <location>
        <begin position="58"/>
        <end position="131"/>
    </location>
</feature>
<keyword evidence="1" id="KW-0732">Signal</keyword>
<name>A0AAU7VTU0_9MICO</name>
<evidence type="ECO:0000313" key="3">
    <source>
        <dbReference type="EMBL" id="XBX77690.1"/>
    </source>
</evidence>
<sequence>MSRTLARTLIGVAMLGALALVGTACASSAGDAAPTSTPTNGGAANAADVVGHWGDDATGKPHLEFTEDGTVNGSDGCNGISTTYVAADGRFELAPFASTLKACVGVDDWLRGVRAVEIDGDVLVALDSSGARLGELARSH</sequence>
<gene>
    <name evidence="3" type="ORF">ABS642_17485</name>
</gene>
<dbReference type="InterPro" id="IPR038670">
    <property type="entry name" value="HslJ-like_sf"/>
</dbReference>
<feature type="chain" id="PRO_5043504471" evidence="1">
    <location>
        <begin position="27"/>
        <end position="140"/>
    </location>
</feature>
<proteinExistence type="predicted"/>
<dbReference type="Gene3D" id="2.40.128.270">
    <property type="match status" value="1"/>
</dbReference>
<reference evidence="3" key="1">
    <citation type="submission" date="2024-06" db="EMBL/GenBank/DDBJ databases">
        <title>Draft genome sequence of Microbacterium sp. strain A8/3-1, isolated from Oxytropis tragacanthoides Fisch. ex DC. Root nodules in the Altai region of Russia.</title>
        <authorList>
            <person name="Sazanova A."/>
            <person name="Guro P."/>
            <person name="Kuznetsova I."/>
            <person name="Belimov A."/>
            <person name="Safronova V."/>
        </authorList>
    </citation>
    <scope>NUCLEOTIDE SEQUENCE</scope>
    <source>
        <strain evidence="3">A8/3-1</strain>
    </source>
</reference>
<feature type="signal peptide" evidence="1">
    <location>
        <begin position="1"/>
        <end position="26"/>
    </location>
</feature>
<dbReference type="RefSeq" id="WP_350351128.1">
    <property type="nucleotide sequence ID" value="NZ_CP158357.1"/>
</dbReference>
<accession>A0AAU7VTU0</accession>
<organism evidence="3">
    <name type="scientific">Microbacterium sp. A8/3-1</name>
    <dbReference type="NCBI Taxonomy" id="3160749"/>
    <lineage>
        <taxon>Bacteria</taxon>
        <taxon>Bacillati</taxon>
        <taxon>Actinomycetota</taxon>
        <taxon>Actinomycetes</taxon>
        <taxon>Micrococcales</taxon>
        <taxon>Microbacteriaceae</taxon>
        <taxon>Microbacterium</taxon>
    </lineage>
</organism>
<evidence type="ECO:0000259" key="2">
    <source>
        <dbReference type="Pfam" id="PF03724"/>
    </source>
</evidence>
<dbReference type="PROSITE" id="PS51257">
    <property type="entry name" value="PROKAR_LIPOPROTEIN"/>
    <property type="match status" value="1"/>
</dbReference>
<protein>
    <submittedName>
        <fullName evidence="3">META domain-containing protein</fullName>
    </submittedName>
</protein>